<evidence type="ECO:0000256" key="9">
    <source>
        <dbReference type="ARBA" id="ARBA00022741"/>
    </source>
</evidence>
<dbReference type="PROSITE" id="PS51163">
    <property type="entry name" value="YRDC"/>
    <property type="match status" value="1"/>
</dbReference>
<sequence>MTFADHQDGARALAAGRLVAFPTETVFGLGADAGNADAVARIFEAKGRPSDHPLIVHVSAAERLAPLVAELPDYAWALADAFWPGPMTLIARRSAAVPDAVTGGQDTVGVRVPSHPVALALLLEAERLGVRGVAAPSANRFGRVSPTTAEAVRAELGAHLDDGDLILEGEPSDVGIESTIIDCTGEALAILRPGAITVAMIEKVTGMRVAAPQGRIRVSGSLASHYAPRALVVLDVDALPGDGLIARAEHPTPDGVVRLAAPASDDEYARQLYGALRAADEAGLTRVVALQPSGAGIAEAIRDRLGRAAHPQRD</sequence>
<dbReference type="AlphaFoldDB" id="A0A0U4WTT2"/>
<dbReference type="InterPro" id="IPR010923">
    <property type="entry name" value="T(6)A37_SUA5"/>
</dbReference>
<evidence type="ECO:0000256" key="8">
    <source>
        <dbReference type="ARBA" id="ARBA00022695"/>
    </source>
</evidence>
<evidence type="ECO:0000256" key="6">
    <source>
        <dbReference type="ARBA" id="ARBA00022679"/>
    </source>
</evidence>
<evidence type="ECO:0000256" key="5">
    <source>
        <dbReference type="ARBA" id="ARBA00022490"/>
    </source>
</evidence>
<evidence type="ECO:0000256" key="13">
    <source>
        <dbReference type="PIRNR" id="PIRNR004930"/>
    </source>
</evidence>
<evidence type="ECO:0000256" key="12">
    <source>
        <dbReference type="ARBA" id="ARBA00048366"/>
    </source>
</evidence>
<keyword evidence="8 13" id="KW-0548">Nucleotidyltransferase</keyword>
<feature type="binding site" evidence="14">
    <location>
        <position position="145"/>
    </location>
    <ligand>
        <name>ATP</name>
        <dbReference type="ChEBI" id="CHEBI:30616"/>
    </ligand>
</feature>
<feature type="binding site" evidence="14">
    <location>
        <position position="48"/>
    </location>
    <ligand>
        <name>ATP</name>
        <dbReference type="ChEBI" id="CHEBI:30616"/>
    </ligand>
</feature>
<evidence type="ECO:0000256" key="2">
    <source>
        <dbReference type="ARBA" id="ARBA00007663"/>
    </source>
</evidence>
<dbReference type="GO" id="GO:0006450">
    <property type="term" value="P:regulation of translational fidelity"/>
    <property type="evidence" value="ECO:0007669"/>
    <property type="project" value="TreeGrafter"/>
</dbReference>
<gene>
    <name evidence="16" type="primary">yrdC1</name>
    <name evidence="16" type="ORF">MalAC0309_0418</name>
</gene>
<keyword evidence="7 13" id="KW-0819">tRNA processing</keyword>
<accession>A0A0U4WTT2</accession>
<keyword evidence="9 13" id="KW-0547">Nucleotide-binding</keyword>
<dbReference type="KEGG" id="malk:MalAC0309_0418"/>
<dbReference type="InterPro" id="IPR006070">
    <property type="entry name" value="Sua5-like_dom"/>
</dbReference>
<name>A0A0U4WTT2_9MICO</name>
<dbReference type="OrthoDB" id="9814580at2"/>
<dbReference type="PANTHER" id="PTHR17490">
    <property type="entry name" value="SUA5"/>
    <property type="match status" value="1"/>
</dbReference>
<evidence type="ECO:0000256" key="10">
    <source>
        <dbReference type="ARBA" id="ARBA00022840"/>
    </source>
</evidence>
<feature type="binding site" evidence="14">
    <location>
        <position position="111"/>
    </location>
    <ligand>
        <name>L-threonine</name>
        <dbReference type="ChEBI" id="CHEBI:57926"/>
    </ligand>
</feature>
<evidence type="ECO:0000256" key="7">
    <source>
        <dbReference type="ARBA" id="ARBA00022694"/>
    </source>
</evidence>
<keyword evidence="10 13" id="KW-0067">ATP-binding</keyword>
<feature type="binding site" evidence="14">
    <location>
        <position position="107"/>
    </location>
    <ligand>
        <name>ATP</name>
        <dbReference type="ChEBI" id="CHEBI:30616"/>
    </ligand>
</feature>
<evidence type="ECO:0000256" key="3">
    <source>
        <dbReference type="ARBA" id="ARBA00012584"/>
    </source>
</evidence>
<dbReference type="GO" id="GO:0061710">
    <property type="term" value="F:L-threonylcarbamoyladenylate synthase"/>
    <property type="evidence" value="ECO:0007669"/>
    <property type="project" value="UniProtKB-EC"/>
</dbReference>
<feature type="binding site" evidence="14">
    <location>
        <position position="137"/>
    </location>
    <ligand>
        <name>ATP</name>
        <dbReference type="ChEBI" id="CHEBI:30616"/>
    </ligand>
</feature>
<dbReference type="InterPro" id="IPR017945">
    <property type="entry name" value="DHBP_synth_RibB-like_a/b_dom"/>
</dbReference>
<dbReference type="Proteomes" id="UP000218965">
    <property type="component" value="Chromosome"/>
</dbReference>
<evidence type="ECO:0000313" key="16">
    <source>
        <dbReference type="EMBL" id="BAU31290.1"/>
    </source>
</evidence>
<dbReference type="InterPro" id="IPR050156">
    <property type="entry name" value="TC-AMP_synthase_SUA5"/>
</dbReference>
<dbReference type="PANTHER" id="PTHR17490:SF16">
    <property type="entry name" value="THREONYLCARBAMOYL-AMP SYNTHASE"/>
    <property type="match status" value="1"/>
</dbReference>
<dbReference type="EC" id="2.7.7.87" evidence="3 13"/>
<evidence type="ECO:0000256" key="11">
    <source>
        <dbReference type="ARBA" id="ARBA00029774"/>
    </source>
</evidence>
<dbReference type="Pfam" id="PF03481">
    <property type="entry name" value="Sua5_C"/>
    <property type="match status" value="1"/>
</dbReference>
<dbReference type="GO" id="GO:0005737">
    <property type="term" value="C:cytoplasm"/>
    <property type="evidence" value="ECO:0007669"/>
    <property type="project" value="UniProtKB-SubCell"/>
</dbReference>
<evidence type="ECO:0000313" key="17">
    <source>
        <dbReference type="Proteomes" id="UP000218965"/>
    </source>
</evidence>
<dbReference type="GO" id="GO:0000049">
    <property type="term" value="F:tRNA binding"/>
    <property type="evidence" value="ECO:0007669"/>
    <property type="project" value="TreeGrafter"/>
</dbReference>
<keyword evidence="6 13" id="KW-0808">Transferase</keyword>
<dbReference type="RefSeq" id="WP_096420401.1">
    <property type="nucleotide sequence ID" value="NZ_AP017315.1"/>
</dbReference>
<evidence type="ECO:0000256" key="4">
    <source>
        <dbReference type="ARBA" id="ARBA00015492"/>
    </source>
</evidence>
<organism evidence="16 17">
    <name type="scientific">Microcella alkaliphila</name>
    <dbReference type="NCBI Taxonomy" id="279828"/>
    <lineage>
        <taxon>Bacteria</taxon>
        <taxon>Bacillati</taxon>
        <taxon>Actinomycetota</taxon>
        <taxon>Actinomycetes</taxon>
        <taxon>Micrococcales</taxon>
        <taxon>Microbacteriaceae</taxon>
        <taxon>Microcella</taxon>
    </lineage>
</organism>
<evidence type="ECO:0000256" key="14">
    <source>
        <dbReference type="PIRSR" id="PIRSR004930-1"/>
    </source>
</evidence>
<feature type="binding site" evidence="14">
    <location>
        <position position="192"/>
    </location>
    <ligand>
        <name>ATP</name>
        <dbReference type="ChEBI" id="CHEBI:30616"/>
    </ligand>
</feature>
<dbReference type="Gene3D" id="3.90.870.10">
    <property type="entry name" value="DHBP synthase"/>
    <property type="match status" value="1"/>
</dbReference>
<dbReference type="Gene3D" id="3.40.50.11030">
    <property type="entry name" value="Threonylcarbamoyl-AMP synthase, C-terminal domain"/>
    <property type="match status" value="1"/>
</dbReference>
<dbReference type="GO" id="GO:0003725">
    <property type="term" value="F:double-stranded RNA binding"/>
    <property type="evidence" value="ECO:0007669"/>
    <property type="project" value="UniProtKB-UniRule"/>
</dbReference>
<feature type="binding site" evidence="14">
    <location>
        <position position="25"/>
    </location>
    <ligand>
        <name>L-threonine</name>
        <dbReference type="ChEBI" id="CHEBI:57926"/>
    </ligand>
</feature>
<feature type="binding site" evidence="14">
    <location>
        <position position="135"/>
    </location>
    <ligand>
        <name>L-threonine</name>
        <dbReference type="ChEBI" id="CHEBI:57926"/>
    </ligand>
</feature>
<feature type="domain" description="YrdC-like" evidence="15">
    <location>
        <begin position="3"/>
        <end position="196"/>
    </location>
</feature>
<feature type="binding site" evidence="14">
    <location>
        <position position="226"/>
    </location>
    <ligand>
        <name>ATP</name>
        <dbReference type="ChEBI" id="CHEBI:30616"/>
    </ligand>
</feature>
<dbReference type="GO" id="GO:0005524">
    <property type="term" value="F:ATP binding"/>
    <property type="evidence" value="ECO:0007669"/>
    <property type="project" value="UniProtKB-UniRule"/>
</dbReference>
<protein>
    <recommendedName>
        <fullName evidence="4 13">Threonylcarbamoyl-AMP synthase</fullName>
        <shortName evidence="13">TC-AMP synthase</shortName>
        <ecNumber evidence="3 13">2.7.7.87</ecNumber>
    </recommendedName>
    <alternativeName>
        <fullName evidence="11 13">L-threonylcarbamoyladenylate synthase</fullName>
    </alternativeName>
</protein>
<evidence type="ECO:0000259" key="15">
    <source>
        <dbReference type="PROSITE" id="PS51163"/>
    </source>
</evidence>
<comment type="catalytic activity">
    <reaction evidence="12 13">
        <text>L-threonine + hydrogencarbonate + ATP = L-threonylcarbamoyladenylate + diphosphate + H2O</text>
        <dbReference type="Rhea" id="RHEA:36407"/>
        <dbReference type="ChEBI" id="CHEBI:15377"/>
        <dbReference type="ChEBI" id="CHEBI:17544"/>
        <dbReference type="ChEBI" id="CHEBI:30616"/>
        <dbReference type="ChEBI" id="CHEBI:33019"/>
        <dbReference type="ChEBI" id="CHEBI:57926"/>
        <dbReference type="ChEBI" id="CHEBI:73682"/>
        <dbReference type="EC" id="2.7.7.87"/>
    </reaction>
</comment>
<dbReference type="GO" id="GO:0008033">
    <property type="term" value="P:tRNA processing"/>
    <property type="evidence" value="ECO:0007669"/>
    <property type="project" value="UniProtKB-KW"/>
</dbReference>
<dbReference type="EMBL" id="AP017315">
    <property type="protein sequence ID" value="BAU31290.1"/>
    <property type="molecule type" value="Genomic_DNA"/>
</dbReference>
<feature type="binding site" evidence="14">
    <location>
        <position position="57"/>
    </location>
    <ligand>
        <name>L-threonine</name>
        <dbReference type="ChEBI" id="CHEBI:57926"/>
    </ligand>
</feature>
<comment type="subcellular location">
    <subcellularLocation>
        <location evidence="1 13">Cytoplasm</location>
    </subcellularLocation>
</comment>
<dbReference type="SUPFAM" id="SSF55821">
    <property type="entry name" value="YrdC/RibB"/>
    <property type="match status" value="1"/>
</dbReference>
<keyword evidence="5 13" id="KW-0963">Cytoplasm</keyword>
<feature type="binding site" evidence="14">
    <location>
        <position position="178"/>
    </location>
    <ligand>
        <name>L-threonine</name>
        <dbReference type="ChEBI" id="CHEBI:57926"/>
    </ligand>
</feature>
<dbReference type="InterPro" id="IPR005145">
    <property type="entry name" value="Sua5_C"/>
</dbReference>
<comment type="similarity">
    <text evidence="2 13">Belongs to the SUA5 family.</text>
</comment>
<dbReference type="NCBIfam" id="TIGR00057">
    <property type="entry name" value="L-threonylcarbamoyladenylate synthase"/>
    <property type="match status" value="1"/>
</dbReference>
<dbReference type="PIRSF" id="PIRSF004930">
    <property type="entry name" value="Tln_factor_SUA5"/>
    <property type="match status" value="1"/>
</dbReference>
<proteinExistence type="inferred from homology"/>
<dbReference type="InterPro" id="IPR038385">
    <property type="entry name" value="Sua5/YwlC_C"/>
</dbReference>
<reference evidence="17" key="1">
    <citation type="submission" date="2015-12" db="EMBL/GenBank/DDBJ databases">
        <authorList>
            <person name="Shamseldin A."/>
            <person name="Moawad H."/>
            <person name="Abd El-Rahim W.M."/>
            <person name="Sadowsky M.J."/>
        </authorList>
    </citation>
    <scope>NUCLEOTIDE SEQUENCE [LARGE SCALE GENOMIC DNA]</scope>
    <source>
        <strain evidence="17">JAM AC0309</strain>
    </source>
</reference>
<evidence type="ECO:0000256" key="1">
    <source>
        <dbReference type="ARBA" id="ARBA00004496"/>
    </source>
</evidence>
<reference evidence="16 17" key="2">
    <citation type="submission" date="2016-01" db="EMBL/GenBank/DDBJ databases">
        <title>Microcella alkaliphila JAM AC0309 whole genome shotgun sequence.</title>
        <authorList>
            <person name="Kurata A."/>
            <person name="Hirose Y."/>
            <person name="Kishimoto N."/>
            <person name="Kobayashi T."/>
        </authorList>
    </citation>
    <scope>NUCLEOTIDE SEQUENCE [LARGE SCALE GENOMIC DNA]</scope>
    <source>
        <strain evidence="16 17">JAM AC0309</strain>
    </source>
</reference>
<comment type="function">
    <text evidence="13">Required for the formation of a threonylcarbamoyl group on adenosine at position 37 (t(6)A37) in tRNAs that read codons beginning with adenine.</text>
</comment>
<dbReference type="Pfam" id="PF01300">
    <property type="entry name" value="Sua5_yciO_yrdC"/>
    <property type="match status" value="1"/>
</dbReference>